<sequence>MEHEGRECPSCLVRNEAVACRDPWSGSPQVEVYFQLVSSLCLWSPHVHGQKNSPFQLVLSVHGRRDCWLSGSGTAWFSSDMALCLSSSATMR</sequence>
<name>A0A6L2NN56_TANCI</name>
<proteinExistence type="predicted"/>
<protein>
    <submittedName>
        <fullName evidence="1">Uncharacterized protein</fullName>
    </submittedName>
</protein>
<dbReference type="AlphaFoldDB" id="A0A6L2NN56"/>
<accession>A0A6L2NN56</accession>
<reference evidence="1" key="1">
    <citation type="journal article" date="2019" name="Sci. Rep.">
        <title>Draft genome of Tanacetum cinerariifolium, the natural source of mosquito coil.</title>
        <authorList>
            <person name="Yamashiro T."/>
            <person name="Shiraishi A."/>
            <person name="Satake H."/>
            <person name="Nakayama K."/>
        </authorList>
    </citation>
    <scope>NUCLEOTIDE SEQUENCE</scope>
</reference>
<organism evidence="1">
    <name type="scientific">Tanacetum cinerariifolium</name>
    <name type="common">Dalmatian daisy</name>
    <name type="synonym">Chrysanthemum cinerariifolium</name>
    <dbReference type="NCBI Taxonomy" id="118510"/>
    <lineage>
        <taxon>Eukaryota</taxon>
        <taxon>Viridiplantae</taxon>
        <taxon>Streptophyta</taxon>
        <taxon>Embryophyta</taxon>
        <taxon>Tracheophyta</taxon>
        <taxon>Spermatophyta</taxon>
        <taxon>Magnoliopsida</taxon>
        <taxon>eudicotyledons</taxon>
        <taxon>Gunneridae</taxon>
        <taxon>Pentapetalae</taxon>
        <taxon>asterids</taxon>
        <taxon>campanulids</taxon>
        <taxon>Asterales</taxon>
        <taxon>Asteraceae</taxon>
        <taxon>Asteroideae</taxon>
        <taxon>Anthemideae</taxon>
        <taxon>Anthemidinae</taxon>
        <taxon>Tanacetum</taxon>
    </lineage>
</organism>
<dbReference type="EMBL" id="BKCJ010009559">
    <property type="protein sequence ID" value="GEU87540.1"/>
    <property type="molecule type" value="Genomic_DNA"/>
</dbReference>
<gene>
    <name evidence="1" type="ORF">Tci_059518</name>
</gene>
<evidence type="ECO:0000313" key="1">
    <source>
        <dbReference type="EMBL" id="GEU87540.1"/>
    </source>
</evidence>
<comment type="caution">
    <text evidence="1">The sequence shown here is derived from an EMBL/GenBank/DDBJ whole genome shotgun (WGS) entry which is preliminary data.</text>
</comment>